<evidence type="ECO:0000313" key="8">
    <source>
        <dbReference type="EMBL" id="CUR57924.1"/>
    </source>
</evidence>
<feature type="transmembrane region" description="Helical" evidence="6">
    <location>
        <begin position="544"/>
        <end position="564"/>
    </location>
</feature>
<evidence type="ECO:0000256" key="6">
    <source>
        <dbReference type="SAM" id="Phobius"/>
    </source>
</evidence>
<evidence type="ECO:0000259" key="7">
    <source>
        <dbReference type="Pfam" id="PF03176"/>
    </source>
</evidence>
<keyword evidence="4 6" id="KW-1133">Transmembrane helix</keyword>
<feature type="domain" description="Membrane transport protein MMPL" evidence="7">
    <location>
        <begin position="469"/>
        <end position="721"/>
    </location>
</feature>
<dbReference type="EMBL" id="CZKA01000043">
    <property type="protein sequence ID" value="CUR57924.1"/>
    <property type="molecule type" value="Genomic_DNA"/>
</dbReference>
<feature type="transmembrane region" description="Helical" evidence="6">
    <location>
        <begin position="660"/>
        <end position="682"/>
    </location>
</feature>
<feature type="transmembrane region" description="Helical" evidence="6">
    <location>
        <begin position="612"/>
        <end position="633"/>
    </location>
</feature>
<evidence type="ECO:0000256" key="2">
    <source>
        <dbReference type="ARBA" id="ARBA00022475"/>
    </source>
</evidence>
<feature type="transmembrane region" description="Helical" evidence="6">
    <location>
        <begin position="325"/>
        <end position="352"/>
    </location>
</feature>
<evidence type="ECO:0000256" key="5">
    <source>
        <dbReference type="ARBA" id="ARBA00023136"/>
    </source>
</evidence>
<evidence type="ECO:0000256" key="4">
    <source>
        <dbReference type="ARBA" id="ARBA00022989"/>
    </source>
</evidence>
<feature type="transmembrane region" description="Helical" evidence="6">
    <location>
        <begin position="387"/>
        <end position="405"/>
    </location>
</feature>
<feature type="domain" description="Membrane transport protein MMPL" evidence="7">
    <location>
        <begin position="67"/>
        <end position="387"/>
    </location>
</feature>
<organism evidence="8">
    <name type="scientific">metagenome</name>
    <dbReference type="NCBI Taxonomy" id="256318"/>
    <lineage>
        <taxon>unclassified sequences</taxon>
        <taxon>metagenomes</taxon>
    </lineage>
</organism>
<accession>A0A2P2C7F0</accession>
<feature type="transmembrane region" description="Helical" evidence="6">
    <location>
        <begin position="300"/>
        <end position="319"/>
    </location>
</feature>
<keyword evidence="2" id="KW-1003">Cell membrane</keyword>
<evidence type="ECO:0000256" key="3">
    <source>
        <dbReference type="ARBA" id="ARBA00022692"/>
    </source>
</evidence>
<dbReference type="PANTHER" id="PTHR33406:SF13">
    <property type="entry name" value="MEMBRANE PROTEIN YDFJ"/>
    <property type="match status" value="1"/>
</dbReference>
<feature type="transmembrane region" description="Helical" evidence="6">
    <location>
        <begin position="571"/>
        <end position="592"/>
    </location>
</feature>
<reference evidence="8" key="1">
    <citation type="submission" date="2015-08" db="EMBL/GenBank/DDBJ databases">
        <authorList>
            <person name="Babu N.S."/>
            <person name="Beckwith C.J."/>
            <person name="Beseler K.G."/>
            <person name="Brison A."/>
            <person name="Carone J.V."/>
            <person name="Caskin T.P."/>
            <person name="Diamond M."/>
            <person name="Durham M.E."/>
            <person name="Foxe J.M."/>
            <person name="Go M."/>
            <person name="Henderson B.A."/>
            <person name="Jones I.B."/>
            <person name="McGettigan J.A."/>
            <person name="Micheletti S.J."/>
            <person name="Nasrallah M.E."/>
            <person name="Ortiz D."/>
            <person name="Piller C.R."/>
            <person name="Privatt S.R."/>
            <person name="Schneider S.L."/>
            <person name="Sharp S."/>
            <person name="Smith T.C."/>
            <person name="Stanton J.D."/>
            <person name="Ullery H.E."/>
            <person name="Wilson R.J."/>
            <person name="Serrano M.G."/>
            <person name="Buck G."/>
            <person name="Lee V."/>
            <person name="Wang Y."/>
            <person name="Carvalho R."/>
            <person name="Voegtly L."/>
            <person name="Shi R."/>
            <person name="Duckworth R."/>
            <person name="Johnson A."/>
            <person name="Loviza R."/>
            <person name="Walstead R."/>
            <person name="Shah Z."/>
            <person name="Kiflezghi M."/>
            <person name="Wade K."/>
            <person name="Ball S.L."/>
            <person name="Bradley K.W."/>
            <person name="Asai D.J."/>
            <person name="Bowman C.A."/>
            <person name="Russell D.A."/>
            <person name="Pope W.H."/>
            <person name="Jacobs-Sera D."/>
            <person name="Hendrix R.W."/>
            <person name="Hatfull G.F."/>
        </authorList>
    </citation>
    <scope>NUCLEOTIDE SEQUENCE</scope>
</reference>
<dbReference type="Pfam" id="PF03176">
    <property type="entry name" value="MMPL"/>
    <property type="match status" value="2"/>
</dbReference>
<feature type="transmembrane region" description="Helical" evidence="6">
    <location>
        <begin position="210"/>
        <end position="243"/>
    </location>
</feature>
<keyword evidence="5 6" id="KW-0472">Membrane</keyword>
<dbReference type="SUPFAM" id="SSF82866">
    <property type="entry name" value="Multidrug efflux transporter AcrB transmembrane domain"/>
    <property type="match status" value="2"/>
</dbReference>
<dbReference type="PANTHER" id="PTHR33406">
    <property type="entry name" value="MEMBRANE PROTEIN MJ1562-RELATED"/>
    <property type="match status" value="1"/>
</dbReference>
<dbReference type="GO" id="GO:0005886">
    <property type="term" value="C:plasma membrane"/>
    <property type="evidence" value="ECO:0007669"/>
    <property type="project" value="UniProtKB-SubCell"/>
</dbReference>
<comment type="subcellular location">
    <subcellularLocation>
        <location evidence="1">Cell membrane</location>
        <topology evidence="1">Multi-pass membrane protein</topology>
    </subcellularLocation>
</comment>
<dbReference type="InterPro" id="IPR004869">
    <property type="entry name" value="MMPL_dom"/>
</dbReference>
<feature type="transmembrane region" description="Helical" evidence="6">
    <location>
        <begin position="688"/>
        <end position="713"/>
    </location>
</feature>
<dbReference type="Gene3D" id="1.20.1640.10">
    <property type="entry name" value="Multidrug efflux transporter AcrB transmembrane domain"/>
    <property type="match status" value="2"/>
</dbReference>
<evidence type="ECO:0000256" key="1">
    <source>
        <dbReference type="ARBA" id="ARBA00004651"/>
    </source>
</evidence>
<name>A0A2P2C7F0_9ZZZZ</name>
<gene>
    <name evidence="8" type="ORF">NOCA2480009</name>
</gene>
<sequence length="753" mass="79769">MPATPPTEREDGLDHASGTSITQLLARVAALHPWRVVTVWGLILAASVVAIGTLLGSAFTSDASLTTRTDSAEAQQVMAQHFSQGDRIDEAVIIHSAELTATSSEFRAFVADLRSSIQDTGATQRVRDPYAAEQPAISEDGHAVVVTLVLGHDAETGIVNVLDEVVAADAAKNFDVDITGTNTLDHDFTELSESDLTNGELKFGLPAAMIVLLLVFGALVAAFIPMSIAIGSIIVTVAISSVLGQFTSLSFFIVNMITAMGLALGIDYSLFVLSRYREERQNGRAKIDAILATGGTSSKAVLFSGSSFVVALLGLLLVPDTILRSLALGAIVVGLVTMAAAITLLPALLSLLGDHVNALRLPFVGRDHPAESPFWTRAVRAVVRRPAIALTLGVLILLAAAYPVLGLRTGTSGVESLPDSTFAKSGALALERSFPGTSTTEPAQVVITGDISSAAVTTAIARFEESVTDDRDFGPSQQQVSEDGTVAVISIPLVGDADHAQARRGLDRLRSELIPAAFDATSTSVLVGGATAENVDYSDVINRWLPIVLAFVLVLSFLLLTLVFRSLVLSLTAVVLNLLSVGAAYGLLVLVFQHGVGADLLGLQQVERVEAWVPVFLFSVLFALSMDYHVFLLSRIRERYAQTGDTEEAVVHGIAATGRIITGAALIIVVVFTGFAAGQLVMFQQMGFGVGVALLVDATLIRMVVVPAVMTLLGRWNWYLPTWLNWMPELHVEGDPALHQPATADSQSEPVRV</sequence>
<keyword evidence="3 6" id="KW-0812">Transmembrane</keyword>
<feature type="transmembrane region" description="Helical" evidence="6">
    <location>
        <begin position="249"/>
        <end position="273"/>
    </location>
</feature>
<feature type="transmembrane region" description="Helical" evidence="6">
    <location>
        <begin position="37"/>
        <end position="59"/>
    </location>
</feature>
<dbReference type="AlphaFoldDB" id="A0A2P2C7F0"/>
<proteinExistence type="predicted"/>
<protein>
    <submittedName>
        <fullName evidence="8">MMPL domain protein</fullName>
    </submittedName>
</protein>
<dbReference type="InterPro" id="IPR050545">
    <property type="entry name" value="Mycobact_MmpL"/>
</dbReference>